<name>A0A8T2KI06_9PIPI</name>
<sequence>MWDYYAIVSNIRTSHPVYMYALALCLRSNGHTKNCSFPWRKIWRLMLTDLGESLTNGGKNSLHFGDFGRMPPMSLFFYVDFQKAQRDILK</sequence>
<comment type="caution">
    <text evidence="1">The sequence shown here is derived from an EMBL/GenBank/DDBJ whole genome shotgun (WGS) entry which is preliminary data.</text>
</comment>
<dbReference type="AlphaFoldDB" id="A0A8T2KI06"/>
<dbReference type="Proteomes" id="UP000812440">
    <property type="component" value="Chromosome 1"/>
</dbReference>
<keyword evidence="2" id="KW-1185">Reference proteome</keyword>
<reference evidence="1" key="1">
    <citation type="thesis" date="2020" institute="ProQuest LLC" country="789 East Eisenhower Parkway, Ann Arbor, MI, USA">
        <title>Comparative Genomics and Chromosome Evolution.</title>
        <authorList>
            <person name="Mudd A.B."/>
        </authorList>
    </citation>
    <scope>NUCLEOTIDE SEQUENCE</scope>
    <source>
        <strain evidence="1">Female2</strain>
        <tissue evidence="1">Blood</tissue>
    </source>
</reference>
<protein>
    <submittedName>
        <fullName evidence="1">Uncharacterized protein</fullName>
    </submittedName>
</protein>
<evidence type="ECO:0000313" key="1">
    <source>
        <dbReference type="EMBL" id="KAG8454211.1"/>
    </source>
</evidence>
<gene>
    <name evidence="1" type="ORF">GDO86_000739</name>
</gene>
<organism evidence="1 2">
    <name type="scientific">Hymenochirus boettgeri</name>
    <name type="common">Congo dwarf clawed frog</name>
    <dbReference type="NCBI Taxonomy" id="247094"/>
    <lineage>
        <taxon>Eukaryota</taxon>
        <taxon>Metazoa</taxon>
        <taxon>Chordata</taxon>
        <taxon>Craniata</taxon>
        <taxon>Vertebrata</taxon>
        <taxon>Euteleostomi</taxon>
        <taxon>Amphibia</taxon>
        <taxon>Batrachia</taxon>
        <taxon>Anura</taxon>
        <taxon>Pipoidea</taxon>
        <taxon>Pipidae</taxon>
        <taxon>Pipinae</taxon>
        <taxon>Hymenochirus</taxon>
    </lineage>
</organism>
<proteinExistence type="predicted"/>
<accession>A0A8T2KI06</accession>
<dbReference type="EMBL" id="JAACNH010000001">
    <property type="protein sequence ID" value="KAG8454211.1"/>
    <property type="molecule type" value="Genomic_DNA"/>
</dbReference>
<evidence type="ECO:0000313" key="2">
    <source>
        <dbReference type="Proteomes" id="UP000812440"/>
    </source>
</evidence>